<dbReference type="GO" id="GO:0005737">
    <property type="term" value="C:cytoplasm"/>
    <property type="evidence" value="ECO:0007669"/>
    <property type="project" value="TreeGrafter"/>
</dbReference>
<feature type="domain" description="DJ-1/PfpI" evidence="6">
    <location>
        <begin position="28"/>
        <end position="224"/>
    </location>
</feature>
<dbReference type="EMBL" id="JAULSW010000002">
    <property type="protein sequence ID" value="KAK3389321.1"/>
    <property type="molecule type" value="Genomic_DNA"/>
</dbReference>
<gene>
    <name evidence="7" type="ORF">B0H63DRAFT_97113</name>
</gene>
<protein>
    <recommendedName>
        <fullName evidence="1">D-lactate dehydratase</fullName>
        <ecNumber evidence="1">4.2.1.130</ecNumber>
    </recommendedName>
</protein>
<reference evidence="7" key="1">
    <citation type="journal article" date="2023" name="Mol. Phylogenet. Evol.">
        <title>Genome-scale phylogeny and comparative genomics of the fungal order Sordariales.</title>
        <authorList>
            <person name="Hensen N."/>
            <person name="Bonometti L."/>
            <person name="Westerberg I."/>
            <person name="Brannstrom I.O."/>
            <person name="Guillou S."/>
            <person name="Cros-Aarteil S."/>
            <person name="Calhoun S."/>
            <person name="Haridas S."/>
            <person name="Kuo A."/>
            <person name="Mondo S."/>
            <person name="Pangilinan J."/>
            <person name="Riley R."/>
            <person name="LaButti K."/>
            <person name="Andreopoulos B."/>
            <person name="Lipzen A."/>
            <person name="Chen C."/>
            <person name="Yan M."/>
            <person name="Daum C."/>
            <person name="Ng V."/>
            <person name="Clum A."/>
            <person name="Steindorff A."/>
            <person name="Ohm R.A."/>
            <person name="Martin F."/>
            <person name="Silar P."/>
            <person name="Natvig D.O."/>
            <person name="Lalanne C."/>
            <person name="Gautier V."/>
            <person name="Ament-Velasquez S.L."/>
            <person name="Kruys A."/>
            <person name="Hutchinson M.I."/>
            <person name="Powell A.J."/>
            <person name="Barry K."/>
            <person name="Miller A.N."/>
            <person name="Grigoriev I.V."/>
            <person name="Debuchy R."/>
            <person name="Gladieux P."/>
            <person name="Hiltunen Thoren M."/>
            <person name="Johannesson H."/>
        </authorList>
    </citation>
    <scope>NUCLEOTIDE SEQUENCE</scope>
    <source>
        <strain evidence="7">CBS 232.78</strain>
    </source>
</reference>
<dbReference type="Pfam" id="PF01965">
    <property type="entry name" value="DJ-1_PfpI"/>
    <property type="match status" value="1"/>
</dbReference>
<dbReference type="PANTHER" id="PTHR48094:SF11">
    <property type="entry name" value="GLUTATHIONE-INDEPENDENT GLYOXALASE HSP31-RELATED"/>
    <property type="match status" value="1"/>
</dbReference>
<accession>A0AAE0NX72</accession>
<dbReference type="EC" id="4.2.1.130" evidence="1"/>
<dbReference type="GO" id="GO:0019172">
    <property type="term" value="F:glyoxalase III activity"/>
    <property type="evidence" value="ECO:0007669"/>
    <property type="project" value="UniProtKB-EC"/>
</dbReference>
<sequence>MAPKVLIVLTSHDKLGDTGKKTGWYLPEFAHPYDAFTKAGFEITVASPAGGVAPLDPSSVEMFQDDSSVCFLNNNKSLWEKTEKLSTFLGKADNFDVLFYPGGHGPVFDLSFDEQSFQLINEFWSKGKIVSAVCHGPAVFVNVKLPNGEPFVKGKHVTGFSDLEEEQVKLDKVVPFLTEAGLKKEGGIFAKAEEPWGVKIVVDGKLITGQNPASAGPIGEAIVKAVTDA</sequence>
<evidence type="ECO:0000256" key="2">
    <source>
        <dbReference type="ARBA" id="ARBA00023016"/>
    </source>
</evidence>
<organism evidence="7 8">
    <name type="scientific">Podospora didyma</name>
    <dbReference type="NCBI Taxonomy" id="330526"/>
    <lineage>
        <taxon>Eukaryota</taxon>
        <taxon>Fungi</taxon>
        <taxon>Dikarya</taxon>
        <taxon>Ascomycota</taxon>
        <taxon>Pezizomycotina</taxon>
        <taxon>Sordariomycetes</taxon>
        <taxon>Sordariomycetidae</taxon>
        <taxon>Sordariales</taxon>
        <taxon>Podosporaceae</taxon>
        <taxon>Podospora</taxon>
    </lineage>
</organism>
<comment type="catalytic activity">
    <reaction evidence="5">
        <text>methylglyoxal + H2O = (R)-lactate + H(+)</text>
        <dbReference type="Rhea" id="RHEA:27754"/>
        <dbReference type="ChEBI" id="CHEBI:15377"/>
        <dbReference type="ChEBI" id="CHEBI:15378"/>
        <dbReference type="ChEBI" id="CHEBI:16004"/>
        <dbReference type="ChEBI" id="CHEBI:17158"/>
        <dbReference type="EC" id="4.2.1.130"/>
    </reaction>
</comment>
<dbReference type="InterPro" id="IPR002818">
    <property type="entry name" value="DJ-1/PfpI"/>
</dbReference>
<dbReference type="PANTHER" id="PTHR48094">
    <property type="entry name" value="PROTEIN/NUCLEIC ACID DEGLYCASE DJ-1-RELATED"/>
    <property type="match status" value="1"/>
</dbReference>
<reference evidence="7" key="2">
    <citation type="submission" date="2023-06" db="EMBL/GenBank/DDBJ databases">
        <authorList>
            <consortium name="Lawrence Berkeley National Laboratory"/>
            <person name="Haridas S."/>
            <person name="Hensen N."/>
            <person name="Bonometti L."/>
            <person name="Westerberg I."/>
            <person name="Brannstrom I.O."/>
            <person name="Guillou S."/>
            <person name="Cros-Aarteil S."/>
            <person name="Calhoun S."/>
            <person name="Kuo A."/>
            <person name="Mondo S."/>
            <person name="Pangilinan J."/>
            <person name="Riley R."/>
            <person name="LaButti K."/>
            <person name="Andreopoulos B."/>
            <person name="Lipzen A."/>
            <person name="Chen C."/>
            <person name="Yanf M."/>
            <person name="Daum C."/>
            <person name="Ng V."/>
            <person name="Clum A."/>
            <person name="Steindorff A."/>
            <person name="Ohm R."/>
            <person name="Martin F."/>
            <person name="Silar P."/>
            <person name="Natvig D."/>
            <person name="Lalanne C."/>
            <person name="Gautier V."/>
            <person name="Ament-velasquez S.L."/>
            <person name="Kruys A."/>
            <person name="Hutchinson M.I."/>
            <person name="Powell A.J."/>
            <person name="Barry K."/>
            <person name="Miller A.N."/>
            <person name="Grigoriev I.V."/>
            <person name="Debuchy R."/>
            <person name="Gladieux P."/>
            <person name="Thoren M.H."/>
            <person name="Johannesson H."/>
        </authorList>
    </citation>
    <scope>NUCLEOTIDE SEQUENCE</scope>
    <source>
        <strain evidence="7">CBS 232.78</strain>
    </source>
</reference>
<keyword evidence="7" id="KW-0315">Glutamine amidotransferase</keyword>
<proteinExistence type="inferred from homology"/>
<evidence type="ECO:0000256" key="4">
    <source>
        <dbReference type="ARBA" id="ARBA00038493"/>
    </source>
</evidence>
<evidence type="ECO:0000259" key="6">
    <source>
        <dbReference type="Pfam" id="PF01965"/>
    </source>
</evidence>
<dbReference type="AlphaFoldDB" id="A0AAE0NX72"/>
<evidence type="ECO:0000256" key="5">
    <source>
        <dbReference type="ARBA" id="ARBA00048082"/>
    </source>
</evidence>
<dbReference type="CDD" id="cd03141">
    <property type="entry name" value="GATase1_Hsp31_like"/>
    <property type="match status" value="1"/>
</dbReference>
<comment type="similarity">
    <text evidence="4">Belongs to the peptidase C56 family. HSP31-like subfamily.</text>
</comment>
<dbReference type="Gene3D" id="3.40.50.880">
    <property type="match status" value="1"/>
</dbReference>
<evidence type="ECO:0000313" key="7">
    <source>
        <dbReference type="EMBL" id="KAK3389321.1"/>
    </source>
</evidence>
<keyword evidence="2" id="KW-0346">Stress response</keyword>
<evidence type="ECO:0000256" key="1">
    <source>
        <dbReference type="ARBA" id="ARBA00013134"/>
    </source>
</evidence>
<dbReference type="SUPFAM" id="SSF52317">
    <property type="entry name" value="Class I glutamine amidotransferase-like"/>
    <property type="match status" value="1"/>
</dbReference>
<keyword evidence="8" id="KW-1185">Reference proteome</keyword>
<evidence type="ECO:0000313" key="8">
    <source>
        <dbReference type="Proteomes" id="UP001285441"/>
    </source>
</evidence>
<name>A0AAE0NX72_9PEZI</name>
<evidence type="ECO:0000256" key="3">
    <source>
        <dbReference type="ARBA" id="ARBA00023239"/>
    </source>
</evidence>
<dbReference type="InterPro" id="IPR029062">
    <property type="entry name" value="Class_I_gatase-like"/>
</dbReference>
<dbReference type="InterPro" id="IPR050325">
    <property type="entry name" value="Prot/Nucl_acid_deglycase"/>
</dbReference>
<keyword evidence="3" id="KW-0456">Lyase</keyword>
<dbReference type="Proteomes" id="UP001285441">
    <property type="component" value="Unassembled WGS sequence"/>
</dbReference>
<dbReference type="GO" id="GO:0019243">
    <property type="term" value="P:methylglyoxal catabolic process to D-lactate via S-lactoyl-glutathione"/>
    <property type="evidence" value="ECO:0007669"/>
    <property type="project" value="TreeGrafter"/>
</dbReference>
<comment type="caution">
    <text evidence="7">The sequence shown here is derived from an EMBL/GenBank/DDBJ whole genome shotgun (WGS) entry which is preliminary data.</text>
</comment>